<organism evidence="2 3">
    <name type="scientific">Cichlidogyrus casuarinus</name>
    <dbReference type="NCBI Taxonomy" id="1844966"/>
    <lineage>
        <taxon>Eukaryota</taxon>
        <taxon>Metazoa</taxon>
        <taxon>Spiralia</taxon>
        <taxon>Lophotrochozoa</taxon>
        <taxon>Platyhelminthes</taxon>
        <taxon>Monogenea</taxon>
        <taxon>Monopisthocotylea</taxon>
        <taxon>Dactylogyridea</taxon>
        <taxon>Ancyrocephalidae</taxon>
        <taxon>Cichlidogyrus</taxon>
    </lineage>
</organism>
<feature type="non-terminal residue" evidence="2">
    <location>
        <position position="57"/>
    </location>
</feature>
<evidence type="ECO:0000313" key="2">
    <source>
        <dbReference type="EMBL" id="KAL3307408.1"/>
    </source>
</evidence>
<accession>A0ABD2PK44</accession>
<protein>
    <submittedName>
        <fullName evidence="2">Uncharacterized protein</fullName>
    </submittedName>
</protein>
<name>A0ABD2PK44_9PLAT</name>
<gene>
    <name evidence="2" type="ORF">Ciccas_014077</name>
</gene>
<dbReference type="AlphaFoldDB" id="A0ABD2PK44"/>
<evidence type="ECO:0000256" key="1">
    <source>
        <dbReference type="SAM" id="Coils"/>
    </source>
</evidence>
<comment type="caution">
    <text evidence="2">The sequence shown here is derived from an EMBL/GenBank/DDBJ whole genome shotgun (WGS) entry which is preliminary data.</text>
</comment>
<keyword evidence="1" id="KW-0175">Coiled coil</keyword>
<evidence type="ECO:0000313" key="3">
    <source>
        <dbReference type="Proteomes" id="UP001626550"/>
    </source>
</evidence>
<proteinExistence type="predicted"/>
<reference evidence="2 3" key="1">
    <citation type="submission" date="2024-11" db="EMBL/GenBank/DDBJ databases">
        <title>Adaptive evolution of stress response genes in parasites aligns with host niche diversity.</title>
        <authorList>
            <person name="Hahn C."/>
            <person name="Resl P."/>
        </authorList>
    </citation>
    <scope>NUCLEOTIDE SEQUENCE [LARGE SCALE GENOMIC DNA]</scope>
    <source>
        <strain evidence="2">EGGRZ-B1_66</strain>
        <tissue evidence="2">Body</tissue>
    </source>
</reference>
<dbReference type="Proteomes" id="UP001626550">
    <property type="component" value="Unassembled WGS sequence"/>
</dbReference>
<feature type="coiled-coil region" evidence="1">
    <location>
        <begin position="9"/>
        <end position="46"/>
    </location>
</feature>
<dbReference type="EMBL" id="JBJKFK010007453">
    <property type="protein sequence ID" value="KAL3307408.1"/>
    <property type="molecule type" value="Genomic_DNA"/>
</dbReference>
<sequence length="57" mass="6687">MEPDSFMVSPTLLEELLEMENEAEKVEEAHEEREACDRTRKRAREAEVASLEVCKYE</sequence>
<keyword evidence="3" id="KW-1185">Reference proteome</keyword>